<dbReference type="GO" id="GO:0034702">
    <property type="term" value="C:monoatomic ion channel complex"/>
    <property type="evidence" value="ECO:0007669"/>
    <property type="project" value="UniProtKB-KW"/>
</dbReference>
<proteinExistence type="inferred from homology"/>
<evidence type="ECO:0000256" key="4">
    <source>
        <dbReference type="ARBA" id="ARBA00022692"/>
    </source>
</evidence>
<accession>A0A913ZBA8</accession>
<dbReference type="RefSeq" id="XP_038048311.1">
    <property type="nucleotide sequence ID" value="XM_038192383.1"/>
</dbReference>
<name>A0A913ZBA8_PATMI</name>
<dbReference type="AlphaFoldDB" id="A0A913ZBA8"/>
<dbReference type="InterPro" id="IPR014756">
    <property type="entry name" value="Ig_E-set"/>
</dbReference>
<keyword evidence="17" id="KW-1185">Reference proteome</keyword>
<dbReference type="SUPFAM" id="SSF81296">
    <property type="entry name" value="E set domains"/>
    <property type="match status" value="1"/>
</dbReference>
<protein>
    <submittedName>
        <fullName evidence="16">Uncharacterized protein</fullName>
    </submittedName>
</protein>
<keyword evidence="9 13" id="KW-0472">Membrane</keyword>
<dbReference type="InterPro" id="IPR041647">
    <property type="entry name" value="IRK_C"/>
</dbReference>
<keyword evidence="8 12" id="KW-0406">Ion transport</keyword>
<dbReference type="PRINTS" id="PR01320">
    <property type="entry name" value="KIRCHANNEL"/>
</dbReference>
<dbReference type="GO" id="GO:0005886">
    <property type="term" value="C:plasma membrane"/>
    <property type="evidence" value="ECO:0007669"/>
    <property type="project" value="TreeGrafter"/>
</dbReference>
<evidence type="ECO:0000256" key="8">
    <source>
        <dbReference type="ARBA" id="ARBA00023065"/>
    </source>
</evidence>
<reference evidence="16" key="1">
    <citation type="submission" date="2022-11" db="UniProtKB">
        <authorList>
            <consortium name="EnsemblMetazoa"/>
        </authorList>
    </citation>
    <scope>IDENTIFICATION</scope>
</reference>
<comment type="subcellular location">
    <subcellularLocation>
        <location evidence="1 12">Membrane</location>
        <topology evidence="1 12">Multi-pass membrane protein</topology>
    </subcellularLocation>
</comment>
<dbReference type="OrthoDB" id="273257at2759"/>
<evidence type="ECO:0000313" key="17">
    <source>
        <dbReference type="Proteomes" id="UP000887568"/>
    </source>
</evidence>
<feature type="domain" description="Inward rectifier potassium channel C-terminal" evidence="15">
    <location>
        <begin position="211"/>
        <end position="384"/>
    </location>
</feature>
<dbReference type="GO" id="GO:0034765">
    <property type="term" value="P:regulation of monoatomic ion transmembrane transport"/>
    <property type="evidence" value="ECO:0007669"/>
    <property type="project" value="TreeGrafter"/>
</dbReference>
<dbReference type="Gene3D" id="2.60.40.1400">
    <property type="entry name" value="G protein-activated inward rectifier potassium channel 1"/>
    <property type="match status" value="1"/>
</dbReference>
<dbReference type="Pfam" id="PF01007">
    <property type="entry name" value="IRK"/>
    <property type="match status" value="1"/>
</dbReference>
<dbReference type="GO" id="GO:1990573">
    <property type="term" value="P:potassium ion import across plasma membrane"/>
    <property type="evidence" value="ECO:0007669"/>
    <property type="project" value="TreeGrafter"/>
</dbReference>
<keyword evidence="2 12" id="KW-0813">Transport</keyword>
<dbReference type="Pfam" id="PF17655">
    <property type="entry name" value="IRK_C"/>
    <property type="match status" value="1"/>
</dbReference>
<evidence type="ECO:0000256" key="3">
    <source>
        <dbReference type="ARBA" id="ARBA00022538"/>
    </source>
</evidence>
<evidence type="ECO:0000256" key="10">
    <source>
        <dbReference type="ARBA" id="ARBA00023303"/>
    </source>
</evidence>
<dbReference type="PANTHER" id="PTHR11767">
    <property type="entry name" value="INWARD RECTIFIER POTASSIUM CHANNEL"/>
    <property type="match status" value="1"/>
</dbReference>
<dbReference type="InterPro" id="IPR016449">
    <property type="entry name" value="K_chnl_inward-rec_Kir"/>
</dbReference>
<evidence type="ECO:0000256" key="11">
    <source>
        <dbReference type="PIRSR" id="PIRSR005465-1"/>
    </source>
</evidence>
<evidence type="ECO:0000256" key="12">
    <source>
        <dbReference type="RuleBase" id="RU003822"/>
    </source>
</evidence>
<keyword evidence="7 13" id="KW-1133">Transmembrane helix</keyword>
<evidence type="ECO:0000256" key="1">
    <source>
        <dbReference type="ARBA" id="ARBA00004141"/>
    </source>
</evidence>
<feature type="site" description="Role in the control of polyamine-mediated channel gating and in the blocking by intracellular magnesium" evidence="11">
    <location>
        <position position="190"/>
    </location>
</feature>
<feature type="transmembrane region" description="Helical" evidence="13">
    <location>
        <begin position="175"/>
        <end position="199"/>
    </location>
</feature>
<dbReference type="SUPFAM" id="SSF81324">
    <property type="entry name" value="Voltage-gated potassium channels"/>
    <property type="match status" value="1"/>
</dbReference>
<dbReference type="Proteomes" id="UP000887568">
    <property type="component" value="Unplaced"/>
</dbReference>
<dbReference type="GeneID" id="119722332"/>
<feature type="domain" description="Potassium channel inwardly rectifying transmembrane" evidence="14">
    <location>
        <begin position="63"/>
        <end position="204"/>
    </location>
</feature>
<dbReference type="EnsemblMetazoa" id="XM_038192383.1">
    <property type="protein sequence ID" value="XP_038048311.1"/>
    <property type="gene ID" value="LOC119722332"/>
</dbReference>
<evidence type="ECO:0000256" key="6">
    <source>
        <dbReference type="ARBA" id="ARBA00022958"/>
    </source>
</evidence>
<evidence type="ECO:0000256" key="13">
    <source>
        <dbReference type="SAM" id="Phobius"/>
    </source>
</evidence>
<keyword evidence="4 12" id="KW-0812">Transmembrane</keyword>
<evidence type="ECO:0000256" key="7">
    <source>
        <dbReference type="ARBA" id="ARBA00022989"/>
    </source>
</evidence>
<keyword evidence="10 12" id="KW-0407">Ion channel</keyword>
<comment type="similarity">
    <text evidence="12">Belongs to the inward rectifier-type potassium channel (TC 1.A.2.1) family.</text>
</comment>
<keyword evidence="6 12" id="KW-0630">Potassium</keyword>
<dbReference type="Gene3D" id="1.10.287.70">
    <property type="match status" value="1"/>
</dbReference>
<sequence>MATESLNTSYASTCNCNHTDMRVLVANNHHPVSNHASLNQISIGNVSNSTSSSQMIKRRTRLVEKDGTCNIQYENMSKSRWCKIIKDIFTSTVDMPWRYNILMVIVGFLASWLLFAVLYYGLAIARGDFDHLDDPEWKPCFRNFQNFKSALLYSIEAQTTIGFGFRSPTEQCGEVLFFLIVHTLWANFIEAFILGSFIAKVSRPKARAKTLQFSHYACMTKLDGKMCFTFRVGDLRQKSHIVEGHMRLQMVRHYVTKEGTVIPFKFLDLNIGHEFGADRLFLVWPLQIVHVVDEKSPLYSISRDHLRHMDFEIIAILEGIVEATGTTTQARTSYLPDEIMWGFQFENMVEVRDDCHFVDMKRFHMMRESEDFSRCSAKEVDEMREAEDREVDRDSVWTSRRNSGIIRRSSPILRDAENVESRI</sequence>
<evidence type="ECO:0000256" key="5">
    <source>
        <dbReference type="ARBA" id="ARBA00022882"/>
    </source>
</evidence>
<evidence type="ECO:0000256" key="9">
    <source>
        <dbReference type="ARBA" id="ARBA00023136"/>
    </source>
</evidence>
<organism evidence="16 17">
    <name type="scientific">Patiria miniata</name>
    <name type="common">Bat star</name>
    <name type="synonym">Asterina miniata</name>
    <dbReference type="NCBI Taxonomy" id="46514"/>
    <lineage>
        <taxon>Eukaryota</taxon>
        <taxon>Metazoa</taxon>
        <taxon>Echinodermata</taxon>
        <taxon>Eleutherozoa</taxon>
        <taxon>Asterozoa</taxon>
        <taxon>Asteroidea</taxon>
        <taxon>Valvatacea</taxon>
        <taxon>Valvatida</taxon>
        <taxon>Asterinidae</taxon>
        <taxon>Patiria</taxon>
    </lineage>
</organism>
<dbReference type="GO" id="GO:0005242">
    <property type="term" value="F:inward rectifier potassium channel activity"/>
    <property type="evidence" value="ECO:0007669"/>
    <property type="project" value="InterPro"/>
</dbReference>
<feature type="transmembrane region" description="Helical" evidence="13">
    <location>
        <begin position="101"/>
        <end position="122"/>
    </location>
</feature>
<dbReference type="InterPro" id="IPR013518">
    <property type="entry name" value="K_chnl_inward-rec_Kir_cyto"/>
</dbReference>
<keyword evidence="5 12" id="KW-0851">Voltage-gated channel</keyword>
<dbReference type="InterPro" id="IPR040445">
    <property type="entry name" value="Kir_TM"/>
</dbReference>
<keyword evidence="3 12" id="KW-0633">Potassium transport</keyword>
<evidence type="ECO:0000259" key="15">
    <source>
        <dbReference type="Pfam" id="PF17655"/>
    </source>
</evidence>
<evidence type="ECO:0000256" key="2">
    <source>
        <dbReference type="ARBA" id="ARBA00022448"/>
    </source>
</evidence>
<evidence type="ECO:0000259" key="14">
    <source>
        <dbReference type="Pfam" id="PF01007"/>
    </source>
</evidence>
<evidence type="ECO:0000313" key="16">
    <source>
        <dbReference type="EnsemblMetazoa" id="XP_038048311.1"/>
    </source>
</evidence>
<dbReference type="PANTHER" id="PTHR11767:SF102">
    <property type="entry name" value="INWARDLY RECTIFYING POTASSIUM CHANNEL 1, ISOFORM F"/>
    <property type="match status" value="1"/>
</dbReference>
<dbReference type="PIRSF" id="PIRSF005465">
    <property type="entry name" value="GIRK_kir"/>
    <property type="match status" value="1"/>
</dbReference>